<dbReference type="InterPro" id="IPR050194">
    <property type="entry name" value="Glycosyltransferase_grp1"/>
</dbReference>
<dbReference type="SMART" id="SM00028">
    <property type="entry name" value="TPR"/>
    <property type="match status" value="2"/>
</dbReference>
<dbReference type="SUPFAM" id="SSF53756">
    <property type="entry name" value="UDP-Glycosyltransferase/glycogen phosphorylase"/>
    <property type="match status" value="2"/>
</dbReference>
<name>A0A7W2QKY6_PSEPU</name>
<dbReference type="Pfam" id="PF13692">
    <property type="entry name" value="Glyco_trans_1_4"/>
    <property type="match status" value="1"/>
</dbReference>
<feature type="domain" description="Glycosyltransferase subfamily 4-like N-terminal" evidence="3">
    <location>
        <begin position="756"/>
        <end position="951"/>
    </location>
</feature>
<evidence type="ECO:0000313" key="4">
    <source>
        <dbReference type="EMBL" id="MBA6118465.1"/>
    </source>
</evidence>
<keyword evidence="4" id="KW-0808">Transferase</keyword>
<evidence type="ECO:0000256" key="1">
    <source>
        <dbReference type="PROSITE-ProRule" id="PRU00339"/>
    </source>
</evidence>
<dbReference type="RefSeq" id="WP_176512772.1">
    <property type="nucleotide sequence ID" value="NZ_CP060529.1"/>
</dbReference>
<dbReference type="SUPFAM" id="SSF48452">
    <property type="entry name" value="TPR-like"/>
    <property type="match status" value="1"/>
</dbReference>
<keyword evidence="1" id="KW-0802">TPR repeat</keyword>
<dbReference type="InterPro" id="IPR028098">
    <property type="entry name" value="Glyco_trans_4-like_N"/>
</dbReference>
<dbReference type="PROSITE" id="PS50005">
    <property type="entry name" value="TPR"/>
    <property type="match status" value="1"/>
</dbReference>
<dbReference type="InterPro" id="IPR011990">
    <property type="entry name" value="TPR-like_helical_dom_sf"/>
</dbReference>
<dbReference type="Gene3D" id="3.40.50.2000">
    <property type="entry name" value="Glycogen Phosphorylase B"/>
    <property type="match status" value="3"/>
</dbReference>
<accession>A0A7W2QKY6</accession>
<dbReference type="AlphaFoldDB" id="A0A7W2QKY6"/>
<dbReference type="Proteomes" id="UP000553948">
    <property type="component" value="Unassembled WGS sequence"/>
</dbReference>
<dbReference type="EMBL" id="JACGDG010000022">
    <property type="protein sequence ID" value="MBA6118465.1"/>
    <property type="molecule type" value="Genomic_DNA"/>
</dbReference>
<dbReference type="InterPro" id="IPR019734">
    <property type="entry name" value="TPR_rpt"/>
</dbReference>
<reference evidence="4 5" key="1">
    <citation type="submission" date="2020-07" db="EMBL/GenBank/DDBJ databases">
        <title>Diversity of carbapenemase encoding genes among Pseudomonas putida group clinical isolates in a tertiary Brazilian hospital.</title>
        <authorList>
            <person name="Alberto-Lei F."/>
            <person name="Nodari C.S."/>
            <person name="Streling A.P."/>
            <person name="Paulino J.T."/>
            <person name="Bessa-Neto F.O."/>
            <person name="Cayo R."/>
            <person name="Gales A.C."/>
        </authorList>
    </citation>
    <scope>NUCLEOTIDE SEQUENCE [LARGE SCALE GENOMIC DNA]</scope>
    <source>
        <strain evidence="4 5">12464</strain>
    </source>
</reference>
<gene>
    <name evidence="4" type="ORF">H4C47_22385</name>
</gene>
<feature type="repeat" description="TPR" evidence="1">
    <location>
        <begin position="239"/>
        <end position="272"/>
    </location>
</feature>
<organism evidence="4 5">
    <name type="scientific">Pseudomonas putida</name>
    <name type="common">Arthrobacter siderocapsulatus</name>
    <dbReference type="NCBI Taxonomy" id="303"/>
    <lineage>
        <taxon>Bacteria</taxon>
        <taxon>Pseudomonadati</taxon>
        <taxon>Pseudomonadota</taxon>
        <taxon>Gammaproteobacteria</taxon>
        <taxon>Pseudomonadales</taxon>
        <taxon>Pseudomonadaceae</taxon>
        <taxon>Pseudomonas</taxon>
    </lineage>
</organism>
<dbReference type="Pfam" id="PF13579">
    <property type="entry name" value="Glyco_trans_4_4"/>
    <property type="match status" value="1"/>
</dbReference>
<comment type="caution">
    <text evidence="4">The sequence shown here is derived from an EMBL/GenBank/DDBJ whole genome shotgun (WGS) entry which is preliminary data.</text>
</comment>
<dbReference type="PANTHER" id="PTHR45947">
    <property type="entry name" value="SULFOQUINOVOSYL TRANSFERASE SQD2"/>
    <property type="match status" value="1"/>
</dbReference>
<dbReference type="Pfam" id="PF00534">
    <property type="entry name" value="Glycos_transf_1"/>
    <property type="match status" value="1"/>
</dbReference>
<sequence>MSVKESLPSVDKQPGANIQGTAVTAAQKKGGSGRFALDLAYYRNRYPDLSSLTNEALEQHWHTFGYQEGRYASASHESGDAELIAEAVLNAAESADVEKSDIPKVELDFYLTFYPDLKAGGVDTQAIAEMHFQRYGHAEGRVPTVNEWAKKHGLPEELIPSGFSLSAVIDRSAKRGLELAPQRVMGIFLGEDVIPVDLAETPQKTQAVLSKLGMHYLSAHKAQQGRILLEAALSIAPSAEVFSRLGGSYMEDGHFSIALQYFNAAAQLPNPPVWTAFNRAHCLAKLNRIDEAIEVLAEGIAINPNHRPQQDELERLADQKWRELHANLMTRVDMLERERLISDAYAYGTQLYRAFLPVYGDLSKSAAGDLPALPPLGDVNTDRILIVGDFHVAQCVRYRIEQKIEQLEAVGKQVTAINWTELDKHQNALALNDVVIFYRVPAVVQVIKAIAQVNATGKLSLYEIDDLLFVPEYPPSIDSYGGYVSLATHRELTRGMALFNAAARLCRQGIASTEPLRLELAKLVRDNKCWLHRNGLDSLNRIRTNDKSHKKTIDIFYGSGTQAHNTDFIEQALPAIERVLSEVPQARLIVVGYLRLPISFATQYAKQFTQLPAMESVQGYWSLLEQADINIAVLHDDKVNACKSELKWFEAGCFGIPSVLSSTANYRDVVKDGEDGFLATTEGEWYSALKSLVGSQVLRHQVGQAAQKRVKYDYSLEALGNALAATLDNCVNSVRKAKPKKKIALVNVFFPPQAIGGATRVVADNFSEFRKTYADELDVCVFTADVECRPSHQMSVYSHEGCRVYRSTTLWREHMDWHPKDPEMYRLFQEFLELEKPDLIHFHCVQRLTASIVEAARDAKIPYMVTIHDAWWISDFQFLVDHNSNVYPEGHPDPYQLIEMPTNMTLADSIERRRDLKELLHGASRVLTVSNAFAEIYRQNGIPQIEVVANGVSSDIPWTPKDTSYTNRVVCGHIGGMSEHKGYYLLKEAVLQSQPENVELLVVDHSKEEGYQHQALWGAVPVTFIGRVSQKGIIDLYRKIDVLFAPSMWPESFGLVTREAVASGCWVVASNMGGIGEDIVQNENGYVIEPNQKMLMAALQHISGSVVKHKSVSNSEVRRTSASQAAELLQIYRALGRGVVIEADRKEINTAHRR</sequence>
<dbReference type="Gene3D" id="1.25.40.10">
    <property type="entry name" value="Tetratricopeptide repeat domain"/>
    <property type="match status" value="1"/>
</dbReference>
<evidence type="ECO:0000259" key="3">
    <source>
        <dbReference type="Pfam" id="PF13579"/>
    </source>
</evidence>
<dbReference type="GO" id="GO:0016757">
    <property type="term" value="F:glycosyltransferase activity"/>
    <property type="evidence" value="ECO:0007669"/>
    <property type="project" value="InterPro"/>
</dbReference>
<dbReference type="CDD" id="cd03823">
    <property type="entry name" value="GT4_ExpE7-like"/>
    <property type="match status" value="1"/>
</dbReference>
<protein>
    <submittedName>
        <fullName evidence="4">Glycosyltransferase</fullName>
    </submittedName>
</protein>
<evidence type="ECO:0000259" key="2">
    <source>
        <dbReference type="Pfam" id="PF00534"/>
    </source>
</evidence>
<dbReference type="PANTHER" id="PTHR45947:SF3">
    <property type="entry name" value="SULFOQUINOVOSYL TRANSFERASE SQD2"/>
    <property type="match status" value="1"/>
</dbReference>
<feature type="domain" description="Glycosyl transferase family 1" evidence="2">
    <location>
        <begin position="964"/>
        <end position="1097"/>
    </location>
</feature>
<evidence type="ECO:0000313" key="5">
    <source>
        <dbReference type="Proteomes" id="UP000553948"/>
    </source>
</evidence>
<proteinExistence type="predicted"/>
<dbReference type="InterPro" id="IPR001296">
    <property type="entry name" value="Glyco_trans_1"/>
</dbReference>